<protein>
    <submittedName>
        <fullName evidence="6">MBL fold metallo-hydrolase</fullName>
    </submittedName>
</protein>
<dbReference type="GO" id="GO:0016787">
    <property type="term" value="F:hydrolase activity"/>
    <property type="evidence" value="ECO:0007669"/>
    <property type="project" value="UniProtKB-KW"/>
</dbReference>
<dbReference type="Proteomes" id="UP000260649">
    <property type="component" value="Unassembled WGS sequence"/>
</dbReference>
<name>A0A3E2B3S2_9FIRM</name>
<sequence length="204" mass="22151">MQIKRMPVGQIGTNCYLLEDTDAKLCAVIDPGDQPEDIDREIRKAGLTLTMILITHGHFDHVLGVPGLLEKWPGIPVYVHEKEVNWAGAGDQYMLLAPVEGIHTVKEGDTIPFGGATIQVLHTPGHSPGSVTYRVGDVLFCGDTLFAGSCGRTDFVGGSYPQILKSLKRLVSLEGNLRVCPGHEGTSSLDVERAHNPFVREALR</sequence>
<dbReference type="InterPro" id="IPR001279">
    <property type="entry name" value="Metallo-B-lactamas"/>
</dbReference>
<evidence type="ECO:0000313" key="6">
    <source>
        <dbReference type="EMBL" id="RFT06678.1"/>
    </source>
</evidence>
<dbReference type="GO" id="GO:0046872">
    <property type="term" value="F:metal ion binding"/>
    <property type="evidence" value="ECO:0007669"/>
    <property type="project" value="UniProtKB-KW"/>
</dbReference>
<dbReference type="Pfam" id="PF00753">
    <property type="entry name" value="Lactamase_B"/>
    <property type="match status" value="1"/>
</dbReference>
<organism evidence="6 7">
    <name type="scientific">Evtepia gabavorous</name>
    <dbReference type="NCBI Taxonomy" id="2211183"/>
    <lineage>
        <taxon>Bacteria</taxon>
        <taxon>Bacillati</taxon>
        <taxon>Bacillota</taxon>
        <taxon>Clostridia</taxon>
        <taxon>Eubacteriales</taxon>
        <taxon>Evtepia</taxon>
    </lineage>
</organism>
<dbReference type="InterPro" id="IPR036866">
    <property type="entry name" value="RibonucZ/Hydroxyglut_hydro"/>
</dbReference>
<accession>A0A3E2B3S2</accession>
<dbReference type="PANTHER" id="PTHR46233">
    <property type="entry name" value="HYDROXYACYLGLUTATHIONE HYDROLASE GLOC"/>
    <property type="match status" value="1"/>
</dbReference>
<evidence type="ECO:0000256" key="2">
    <source>
        <dbReference type="ARBA" id="ARBA00022723"/>
    </source>
</evidence>
<dbReference type="CDD" id="cd06262">
    <property type="entry name" value="metallo-hydrolase-like_MBL-fold"/>
    <property type="match status" value="1"/>
</dbReference>
<evidence type="ECO:0000313" key="7">
    <source>
        <dbReference type="Proteomes" id="UP000260649"/>
    </source>
</evidence>
<gene>
    <name evidence="6" type="ORF">DV520_06505</name>
</gene>
<feature type="domain" description="Metallo-beta-lactamase" evidence="5">
    <location>
        <begin position="12"/>
        <end position="183"/>
    </location>
</feature>
<keyword evidence="2" id="KW-0479">Metal-binding</keyword>
<comment type="caution">
    <text evidence="6">The sequence shown here is derived from an EMBL/GenBank/DDBJ whole genome shotgun (WGS) entry which is preliminary data.</text>
</comment>
<evidence type="ECO:0000256" key="1">
    <source>
        <dbReference type="ARBA" id="ARBA00001947"/>
    </source>
</evidence>
<evidence type="ECO:0000256" key="4">
    <source>
        <dbReference type="ARBA" id="ARBA00022833"/>
    </source>
</evidence>
<dbReference type="Gene3D" id="3.60.15.10">
    <property type="entry name" value="Ribonuclease Z/Hydroxyacylglutathione hydrolase-like"/>
    <property type="match status" value="1"/>
</dbReference>
<evidence type="ECO:0000259" key="5">
    <source>
        <dbReference type="SMART" id="SM00849"/>
    </source>
</evidence>
<dbReference type="OrthoDB" id="9802248at2"/>
<dbReference type="AlphaFoldDB" id="A0A3E2B3S2"/>
<evidence type="ECO:0000256" key="3">
    <source>
        <dbReference type="ARBA" id="ARBA00022801"/>
    </source>
</evidence>
<dbReference type="InterPro" id="IPR051453">
    <property type="entry name" value="MBL_Glyoxalase_II"/>
</dbReference>
<dbReference type="SUPFAM" id="SSF56281">
    <property type="entry name" value="Metallo-hydrolase/oxidoreductase"/>
    <property type="match status" value="1"/>
</dbReference>
<keyword evidence="3 6" id="KW-0378">Hydrolase</keyword>
<comment type="cofactor">
    <cofactor evidence="1">
        <name>Zn(2+)</name>
        <dbReference type="ChEBI" id="CHEBI:29105"/>
    </cofactor>
</comment>
<keyword evidence="7" id="KW-1185">Reference proteome</keyword>
<dbReference type="SMART" id="SM00849">
    <property type="entry name" value="Lactamase_B"/>
    <property type="match status" value="1"/>
</dbReference>
<reference evidence="6 7" key="1">
    <citation type="submission" date="2018-07" db="EMBL/GenBank/DDBJ databases">
        <title>GABA Modulating Bacteria of the Human Gut Microbiota.</title>
        <authorList>
            <person name="Strandwitz P."/>
            <person name="Kim K.H."/>
            <person name="Terekhova D."/>
            <person name="Liu J.K."/>
            <person name="Sharma A."/>
            <person name="Levering J."/>
            <person name="Mcdonald D."/>
            <person name="Dietrich D."/>
            <person name="Ramadhar T.R."/>
            <person name="Lekbua A."/>
            <person name="Mroue N."/>
            <person name="Liston C."/>
            <person name="Stewart E.J."/>
            <person name="Dubin M.J."/>
            <person name="Zengler K."/>
            <person name="Knight R."/>
            <person name="Gilbert J.A."/>
            <person name="Clardy J."/>
            <person name="Lewis K."/>
        </authorList>
    </citation>
    <scope>NUCLEOTIDE SEQUENCE [LARGE SCALE GENOMIC DNA]</scope>
    <source>
        <strain evidence="6 7">KLE1738</strain>
    </source>
</reference>
<dbReference type="PANTHER" id="PTHR46233:SF3">
    <property type="entry name" value="HYDROXYACYLGLUTATHIONE HYDROLASE GLOC"/>
    <property type="match status" value="1"/>
</dbReference>
<dbReference type="EMBL" id="QQRQ01000008">
    <property type="protein sequence ID" value="RFT06678.1"/>
    <property type="molecule type" value="Genomic_DNA"/>
</dbReference>
<keyword evidence="4" id="KW-0862">Zinc</keyword>
<proteinExistence type="predicted"/>